<dbReference type="InterPro" id="IPR019440">
    <property type="entry name" value="MAU2"/>
</dbReference>
<evidence type="ECO:0000256" key="3">
    <source>
        <dbReference type="ARBA" id="ARBA00022618"/>
    </source>
</evidence>
<keyword evidence="6" id="KW-0539">Nucleus</keyword>
<reference evidence="9 10" key="1">
    <citation type="journal article" date="2013" name="Genome Biol.">
        <title>Genome of Acanthamoeba castellanii highlights extensive lateral gene transfer and early evolution of tyrosine kinase signaling.</title>
        <authorList>
            <person name="Clarke M."/>
            <person name="Lohan A.J."/>
            <person name="Liu B."/>
            <person name="Lagkouvardos I."/>
            <person name="Roy S."/>
            <person name="Zafar N."/>
            <person name="Bertelli C."/>
            <person name="Schilde C."/>
            <person name="Kianianmomeni A."/>
            <person name="Burglin T.R."/>
            <person name="Frech C."/>
            <person name="Turcotte B."/>
            <person name="Kopec K.O."/>
            <person name="Synnott J.M."/>
            <person name="Choo C."/>
            <person name="Paponov I."/>
            <person name="Finkler A."/>
            <person name="Soon Heng Tan C."/>
            <person name="Hutchins A.P."/>
            <person name="Weinmeier T."/>
            <person name="Rattei T."/>
            <person name="Chu J.S."/>
            <person name="Gimenez G."/>
            <person name="Irimia M."/>
            <person name="Rigden D.J."/>
            <person name="Fitzpatrick D.A."/>
            <person name="Lorenzo-Morales J."/>
            <person name="Bateman A."/>
            <person name="Chiu C.H."/>
            <person name="Tang P."/>
            <person name="Hegemann P."/>
            <person name="Fromm H."/>
            <person name="Raoult D."/>
            <person name="Greub G."/>
            <person name="Miranda-Saavedra D."/>
            <person name="Chen N."/>
            <person name="Nash P."/>
            <person name="Ginger M.L."/>
            <person name="Horn M."/>
            <person name="Schaap P."/>
            <person name="Caler L."/>
            <person name="Loftus B."/>
        </authorList>
    </citation>
    <scope>NUCLEOTIDE SEQUENCE [LARGE SCALE GENOMIC DNA]</scope>
    <source>
        <strain evidence="9 10">Neff</strain>
    </source>
</reference>
<evidence type="ECO:0000313" key="10">
    <source>
        <dbReference type="Proteomes" id="UP000011083"/>
    </source>
</evidence>
<dbReference type="GO" id="GO:0007059">
    <property type="term" value="P:chromosome segregation"/>
    <property type="evidence" value="ECO:0007669"/>
    <property type="project" value="UniProtKB-KW"/>
</dbReference>
<dbReference type="GO" id="GO:0007064">
    <property type="term" value="P:mitotic sister chromatid cohesion"/>
    <property type="evidence" value="ECO:0007669"/>
    <property type="project" value="InterPro"/>
</dbReference>
<keyword evidence="4" id="KW-0498">Mitosis</keyword>
<keyword evidence="7" id="KW-0131">Cell cycle</keyword>
<evidence type="ECO:0000256" key="7">
    <source>
        <dbReference type="ARBA" id="ARBA00023306"/>
    </source>
</evidence>
<evidence type="ECO:0000256" key="6">
    <source>
        <dbReference type="ARBA" id="ARBA00023242"/>
    </source>
</evidence>
<accession>L8GTR5</accession>
<dbReference type="GeneID" id="14917062"/>
<evidence type="ECO:0000256" key="8">
    <source>
        <dbReference type="SAM" id="MobiDB-lite"/>
    </source>
</evidence>
<feature type="non-terminal residue" evidence="9">
    <location>
        <position position="535"/>
    </location>
</feature>
<evidence type="ECO:0000256" key="1">
    <source>
        <dbReference type="ARBA" id="ARBA00004123"/>
    </source>
</evidence>
<sequence>PEEEVRALRHVAIVSQRKATTGDAHVNRNAAKHTLHLALDVAERVGLEWRLYFLLELAKLAWEEHNLAQALKYIAQAKQIATQADQPHFLALFILVETYLAFARRDIGAVVQHLQQYKQTHDAFAQGQNETWVSLQVMYDILSLEHCFVEGDVPRAKAHAKSICAYVQGVNAKGVVVRSFFKWCDASMLGAYYYYAGGAVDRISVPSRAITFFKEGRSRIDVLRDGQAMIEILKTKDREVMSLLRLKFALLEQLFLAHLTQSDYAQAVQVLWDMLDMNCAWADRNPEWPSTAHLLAGHLATVCLPEQAATHYIVASQILQQQQQWDTAVIADLFACLALLRASAFKKALAHAPLYSTSSALRGRRAAQVLEESRGEPSPGASLRAARPRASQPPLLPIRLSQGGAGARAEARTGEPADDGAGLQRHRGEHPAGHEERGRRSSVAAAGPQVLQRPPRPALAHHRAPPQQSCVRTRDGGGRRRRRGAGAAGRGRAAAAGQRRLRRSGARRREPPTIRPHHAPSRAAILVDPPTPLHR</sequence>
<gene>
    <name evidence="9" type="ORF">ACA1_203660</name>
</gene>
<dbReference type="KEGG" id="acan:ACA1_203660"/>
<dbReference type="GO" id="GO:0051301">
    <property type="term" value="P:cell division"/>
    <property type="evidence" value="ECO:0007669"/>
    <property type="project" value="UniProtKB-KW"/>
</dbReference>
<dbReference type="RefSeq" id="XP_004338335.1">
    <property type="nucleotide sequence ID" value="XM_004338287.1"/>
</dbReference>
<comment type="similarity">
    <text evidence="2">Belongs to the SCC4/mau-2 family.</text>
</comment>
<evidence type="ECO:0000313" key="9">
    <source>
        <dbReference type="EMBL" id="ELR16322.1"/>
    </source>
</evidence>
<dbReference type="AlphaFoldDB" id="L8GTR5"/>
<dbReference type="VEuPathDB" id="AmoebaDB:ACA1_203660"/>
<dbReference type="PANTHER" id="PTHR21394">
    <property type="entry name" value="MAU2 CHROMATID COHESION FACTOR HOMOLOG"/>
    <property type="match status" value="1"/>
</dbReference>
<keyword evidence="10" id="KW-1185">Reference proteome</keyword>
<keyword evidence="5" id="KW-0159">Chromosome partition</keyword>
<dbReference type="GO" id="GO:0005634">
    <property type="term" value="C:nucleus"/>
    <property type="evidence" value="ECO:0007669"/>
    <property type="project" value="UniProtKB-SubCell"/>
</dbReference>
<dbReference type="EMBL" id="KB008001">
    <property type="protein sequence ID" value="ELR16322.1"/>
    <property type="molecule type" value="Genomic_DNA"/>
</dbReference>
<feature type="region of interest" description="Disordered" evidence="8">
    <location>
        <begin position="366"/>
        <end position="535"/>
    </location>
</feature>
<keyword evidence="3" id="KW-0132">Cell division</keyword>
<evidence type="ECO:0000256" key="4">
    <source>
        <dbReference type="ARBA" id="ARBA00022776"/>
    </source>
</evidence>
<organism evidence="9 10">
    <name type="scientific">Acanthamoeba castellanii (strain ATCC 30010 / Neff)</name>
    <dbReference type="NCBI Taxonomy" id="1257118"/>
    <lineage>
        <taxon>Eukaryota</taxon>
        <taxon>Amoebozoa</taxon>
        <taxon>Discosea</taxon>
        <taxon>Longamoebia</taxon>
        <taxon>Centramoebida</taxon>
        <taxon>Acanthamoebidae</taxon>
        <taxon>Acanthamoeba</taxon>
    </lineage>
</organism>
<name>L8GTR5_ACACF</name>
<feature type="compositionally biased region" description="Basic and acidic residues" evidence="8">
    <location>
        <begin position="429"/>
        <end position="439"/>
    </location>
</feature>
<evidence type="ECO:0000256" key="5">
    <source>
        <dbReference type="ARBA" id="ARBA00022829"/>
    </source>
</evidence>
<protein>
    <submittedName>
        <fullName evidence="9">Uncharacterized protein</fullName>
    </submittedName>
</protein>
<comment type="subcellular location">
    <subcellularLocation>
        <location evidence="1">Nucleus</location>
    </subcellularLocation>
</comment>
<proteinExistence type="inferred from homology"/>
<dbReference type="Proteomes" id="UP000011083">
    <property type="component" value="Unassembled WGS sequence"/>
</dbReference>
<evidence type="ECO:0000256" key="2">
    <source>
        <dbReference type="ARBA" id="ARBA00008585"/>
    </source>
</evidence>